<dbReference type="EMBL" id="CP000626">
    <property type="protein sequence ID" value="ABQ19446.1"/>
    <property type="molecule type" value="Genomic_DNA"/>
</dbReference>
<dbReference type="Proteomes" id="UP000000249">
    <property type="component" value="Chromosome 2"/>
</dbReference>
<dbReference type="AlphaFoldDB" id="A0A0H3AF65"/>
<proteinExistence type="predicted"/>
<organism evidence="1 2">
    <name type="scientific">Vibrio cholerae serotype O1 (strain ATCC 39541 / Classical Ogawa 395 / O395)</name>
    <dbReference type="NCBI Taxonomy" id="345073"/>
    <lineage>
        <taxon>Bacteria</taxon>
        <taxon>Pseudomonadati</taxon>
        <taxon>Pseudomonadota</taxon>
        <taxon>Gammaproteobacteria</taxon>
        <taxon>Vibrionales</taxon>
        <taxon>Vibrionaceae</taxon>
        <taxon>Vibrio</taxon>
    </lineage>
</organism>
<name>A0A0H3AF65_VIBC3</name>
<evidence type="ECO:0000313" key="2">
    <source>
        <dbReference type="Proteomes" id="UP000000249"/>
    </source>
</evidence>
<sequence>MFPRLWFNFGLNICTVNLKKISPNNGADFINKGKTPS</sequence>
<accession>A0A0H3AF65</accession>
<protein>
    <submittedName>
        <fullName evidence="1">Uncharacterized protein</fullName>
    </submittedName>
</protein>
<dbReference type="KEGG" id="vco:VC0395_0239"/>
<reference evidence="1 2" key="1">
    <citation type="submission" date="2007-03" db="EMBL/GenBank/DDBJ databases">
        <authorList>
            <person name="Heidelberg J."/>
        </authorList>
    </citation>
    <scope>NUCLEOTIDE SEQUENCE [LARGE SCALE GENOMIC DNA]</scope>
    <source>
        <strain evidence="2">ATCC 39541 / Classical Ogawa 395 / O395</strain>
    </source>
</reference>
<evidence type="ECO:0000313" key="1">
    <source>
        <dbReference type="EMBL" id="ABQ19446.1"/>
    </source>
</evidence>
<gene>
    <name evidence="1" type="ordered locus">VC0395_0239</name>
</gene>